<dbReference type="EMBL" id="CADEPI010000168">
    <property type="protein sequence ID" value="CAB3378567.1"/>
    <property type="molecule type" value="Genomic_DNA"/>
</dbReference>
<keyword evidence="3" id="KW-1133">Transmembrane helix</keyword>
<reference evidence="4 5" key="1">
    <citation type="submission" date="2020-04" db="EMBL/GenBank/DDBJ databases">
        <authorList>
            <person name="Alioto T."/>
            <person name="Alioto T."/>
            <person name="Gomez Garrido J."/>
        </authorList>
    </citation>
    <scope>NUCLEOTIDE SEQUENCE [LARGE SCALE GENOMIC DNA]</scope>
</reference>
<dbReference type="GO" id="GO:0008643">
    <property type="term" value="P:carbohydrate transport"/>
    <property type="evidence" value="ECO:0007669"/>
    <property type="project" value="InterPro"/>
</dbReference>
<keyword evidence="3" id="KW-0812">Transmembrane</keyword>
<comment type="similarity">
    <text evidence="1">Belongs to the major facilitator superfamily.</text>
</comment>
<feature type="transmembrane region" description="Helical" evidence="3">
    <location>
        <begin position="398"/>
        <end position="419"/>
    </location>
</feature>
<protein>
    <submittedName>
        <fullName evidence="4">Uncharacterized protein</fullName>
    </submittedName>
</protein>
<feature type="transmembrane region" description="Helical" evidence="3">
    <location>
        <begin position="470"/>
        <end position="490"/>
    </location>
</feature>
<feature type="compositionally biased region" description="Low complexity" evidence="2">
    <location>
        <begin position="11"/>
        <end position="26"/>
    </location>
</feature>
<feature type="transmembrane region" description="Helical" evidence="3">
    <location>
        <begin position="205"/>
        <end position="225"/>
    </location>
</feature>
<comment type="caution">
    <text evidence="4">The sequence shown here is derived from an EMBL/GenBank/DDBJ whole genome shotgun (WGS) entry which is preliminary data.</text>
</comment>
<dbReference type="InterPro" id="IPR039672">
    <property type="entry name" value="MFS_2"/>
</dbReference>
<evidence type="ECO:0000256" key="2">
    <source>
        <dbReference type="SAM" id="MobiDB-lite"/>
    </source>
</evidence>
<keyword evidence="5" id="KW-1185">Reference proteome</keyword>
<evidence type="ECO:0000256" key="3">
    <source>
        <dbReference type="SAM" id="Phobius"/>
    </source>
</evidence>
<dbReference type="OrthoDB" id="1730117at2759"/>
<dbReference type="CDD" id="cd17491">
    <property type="entry name" value="MFS_MFSD12"/>
    <property type="match status" value="1"/>
</dbReference>
<dbReference type="Proteomes" id="UP000494165">
    <property type="component" value="Unassembled WGS sequence"/>
</dbReference>
<dbReference type="Pfam" id="PF13347">
    <property type="entry name" value="MFS_2"/>
    <property type="match status" value="1"/>
</dbReference>
<feature type="transmembrane region" description="Helical" evidence="3">
    <location>
        <begin position="165"/>
        <end position="185"/>
    </location>
</feature>
<evidence type="ECO:0000313" key="5">
    <source>
        <dbReference type="Proteomes" id="UP000494165"/>
    </source>
</evidence>
<evidence type="ECO:0000313" key="4">
    <source>
        <dbReference type="EMBL" id="CAB3378567.1"/>
    </source>
</evidence>
<feature type="transmembrane region" description="Helical" evidence="3">
    <location>
        <begin position="431"/>
        <end position="450"/>
    </location>
</feature>
<feature type="transmembrane region" description="Helical" evidence="3">
    <location>
        <begin position="307"/>
        <end position="328"/>
    </location>
</feature>
<feature type="transmembrane region" description="Helical" evidence="3">
    <location>
        <begin position="367"/>
        <end position="386"/>
    </location>
</feature>
<feature type="region of interest" description="Disordered" evidence="2">
    <location>
        <begin position="1"/>
        <end position="29"/>
    </location>
</feature>
<accession>A0A8S1D8F5</accession>
<feature type="transmembrane region" description="Helical" evidence="3">
    <location>
        <begin position="112"/>
        <end position="130"/>
    </location>
</feature>
<feature type="transmembrane region" description="Helical" evidence="3">
    <location>
        <begin position="72"/>
        <end position="92"/>
    </location>
</feature>
<feature type="transmembrane region" description="Helical" evidence="3">
    <location>
        <begin position="46"/>
        <end position="66"/>
    </location>
</feature>
<organism evidence="4 5">
    <name type="scientific">Cloeon dipterum</name>
    <dbReference type="NCBI Taxonomy" id="197152"/>
    <lineage>
        <taxon>Eukaryota</taxon>
        <taxon>Metazoa</taxon>
        <taxon>Ecdysozoa</taxon>
        <taxon>Arthropoda</taxon>
        <taxon>Hexapoda</taxon>
        <taxon>Insecta</taxon>
        <taxon>Pterygota</taxon>
        <taxon>Palaeoptera</taxon>
        <taxon>Ephemeroptera</taxon>
        <taxon>Pisciforma</taxon>
        <taxon>Baetidae</taxon>
        <taxon>Cloeon</taxon>
    </lineage>
</organism>
<dbReference type="SUPFAM" id="SSF103473">
    <property type="entry name" value="MFS general substrate transporter"/>
    <property type="match status" value="1"/>
</dbReference>
<gene>
    <name evidence="4" type="ORF">CLODIP_2_CD10234</name>
</gene>
<dbReference type="AlphaFoldDB" id="A0A8S1D8F5"/>
<keyword evidence="3" id="KW-0472">Membrane</keyword>
<sequence length="506" mass="55140">MPPQLKEPCESVEPAPSSEEAPLLPAGEPPERLSVMARTAYGVGHVLNDVCASMWFSYTLLFLHAVTGMPGAQAGAILMLGQVVDALATPLVGMLADRPLTGSLRKYGRRKICHLIGTVMVLVTFPFIFMPCWMCETPISVTPPPGQPVVVGTVPPWQVDWWQQILYYTPLVAVFQIGWAAVQIAHLSLIPDLTASAHGRTELTAIRYSMSVCSSIAVYLITWSVLRVTRNKAGDQIGPQDAYKFQNIVLIGVGLGSLFSLWFHAGLKEPASLQQKQSAAKRDKEQPPLLFKSTAAFFKDPRLYQAAVLYVSSRLFTTLSQVFVPLYLDESLGEDAESLALVPLCTFVASFVASLVVKGMNKGLGRMLAYMIGALLCMIGCVWIYFGEGPTYQSRDVYFVATLLGGGSSVTLVTSLCITADLIGDNTDSGAAVYSAVTFADKLFNGLAVMMIESLKCPNRWECPHYYRDAVAFVCGGTVLVGILTLATYWRPSRLCHQGSRENRIP</sequence>
<dbReference type="GO" id="GO:0005886">
    <property type="term" value="C:plasma membrane"/>
    <property type="evidence" value="ECO:0007669"/>
    <property type="project" value="TreeGrafter"/>
</dbReference>
<dbReference type="Gene3D" id="1.20.1250.20">
    <property type="entry name" value="MFS general substrate transporter like domains"/>
    <property type="match status" value="1"/>
</dbReference>
<dbReference type="PANTHER" id="PTHR11328">
    <property type="entry name" value="MAJOR FACILITATOR SUPERFAMILY DOMAIN-CONTAINING PROTEIN"/>
    <property type="match status" value="1"/>
</dbReference>
<dbReference type="PANTHER" id="PTHR11328:SF49">
    <property type="entry name" value="MAJOR FACILITATOR SUPERFAMILY DOMAIN-CONTAINING PROTEIN 12-LIKE PROTEIN"/>
    <property type="match status" value="1"/>
</dbReference>
<name>A0A8S1D8F5_9INSE</name>
<proteinExistence type="inferred from homology"/>
<dbReference type="InterPro" id="IPR036259">
    <property type="entry name" value="MFS_trans_sf"/>
</dbReference>
<feature type="transmembrane region" description="Helical" evidence="3">
    <location>
        <begin position="245"/>
        <end position="267"/>
    </location>
</feature>
<evidence type="ECO:0000256" key="1">
    <source>
        <dbReference type="ARBA" id="ARBA00008335"/>
    </source>
</evidence>
<feature type="transmembrane region" description="Helical" evidence="3">
    <location>
        <begin position="340"/>
        <end position="360"/>
    </location>
</feature>
<dbReference type="GO" id="GO:0015293">
    <property type="term" value="F:symporter activity"/>
    <property type="evidence" value="ECO:0007669"/>
    <property type="project" value="InterPro"/>
</dbReference>